<organism evidence="1 2">
    <name type="scientific">Circinella minor</name>
    <dbReference type="NCBI Taxonomy" id="1195481"/>
    <lineage>
        <taxon>Eukaryota</taxon>
        <taxon>Fungi</taxon>
        <taxon>Fungi incertae sedis</taxon>
        <taxon>Mucoromycota</taxon>
        <taxon>Mucoromycotina</taxon>
        <taxon>Mucoromycetes</taxon>
        <taxon>Mucorales</taxon>
        <taxon>Lichtheimiaceae</taxon>
        <taxon>Circinella</taxon>
    </lineage>
</organism>
<gene>
    <name evidence="1" type="ORF">INT45_014170</name>
</gene>
<reference evidence="1 2" key="1">
    <citation type="submission" date="2020-12" db="EMBL/GenBank/DDBJ databases">
        <title>Metabolic potential, ecology and presence of endohyphal bacteria is reflected in genomic diversity of Mucoromycotina.</title>
        <authorList>
            <person name="Muszewska A."/>
            <person name="Okrasinska A."/>
            <person name="Steczkiewicz K."/>
            <person name="Drgas O."/>
            <person name="Orlowska M."/>
            <person name="Perlinska-Lenart U."/>
            <person name="Aleksandrzak-Piekarczyk T."/>
            <person name="Szatraj K."/>
            <person name="Zielenkiewicz U."/>
            <person name="Pilsyk S."/>
            <person name="Malc E."/>
            <person name="Mieczkowski P."/>
            <person name="Kruszewska J.S."/>
            <person name="Biernat P."/>
            <person name="Pawlowska J."/>
        </authorList>
    </citation>
    <scope>NUCLEOTIDE SEQUENCE [LARGE SCALE GENOMIC DNA]</scope>
    <source>
        <strain evidence="1 2">CBS 142.35</strain>
    </source>
</reference>
<accession>A0A8H7RZA3</accession>
<proteinExistence type="predicted"/>
<evidence type="ECO:0000313" key="1">
    <source>
        <dbReference type="EMBL" id="KAG2218581.1"/>
    </source>
</evidence>
<dbReference type="OrthoDB" id="2279444at2759"/>
<evidence type="ECO:0000313" key="2">
    <source>
        <dbReference type="Proteomes" id="UP000646827"/>
    </source>
</evidence>
<dbReference type="Proteomes" id="UP000646827">
    <property type="component" value="Unassembled WGS sequence"/>
</dbReference>
<comment type="caution">
    <text evidence="1">The sequence shown here is derived from an EMBL/GenBank/DDBJ whole genome shotgun (WGS) entry which is preliminary data.</text>
</comment>
<protein>
    <submittedName>
        <fullName evidence="1">Uncharacterized protein</fullName>
    </submittedName>
</protein>
<dbReference type="EMBL" id="JAEPRB010000222">
    <property type="protein sequence ID" value="KAG2218581.1"/>
    <property type="molecule type" value="Genomic_DNA"/>
</dbReference>
<name>A0A8H7RZA3_9FUNG</name>
<dbReference type="AlphaFoldDB" id="A0A8H7RZA3"/>
<sequence>MANNSKKGEGTRQLTTYTKEFEPVDSESKWELSDGTIVEDLLYAYGVIYEFEHSIHSYCIHASDETLKKKFSKEQIRDIKTAGNYNFLSLPISIQSMLNGCDAIKKAVVDAVYKEITKNGFYDPYQQFDEDWFKKKTILEILSYYRWDVLKSVEKWSEMDLVVRLWSLFDKAFDNLHMETKRDHTSVSMNISQNEDRVVSGENSIPTKANSFRPDLIYSKDGLEYGTAECGKSEDATAKKKIIETQLHISKIMKAMFHRLLEKCKNNKTLARKIQVVAFSQLGRFTDIYESVPPPNSNSMDGEDSSGVAKTNDGYTSTVGVALNEFEVGSIPSIDAVWCTSSLEISIKIKGQRQR</sequence>
<keyword evidence="2" id="KW-1185">Reference proteome</keyword>